<feature type="transmembrane region" description="Helical" evidence="12">
    <location>
        <begin position="167"/>
        <end position="192"/>
    </location>
</feature>
<dbReference type="AlphaFoldDB" id="A0A9P5N508"/>
<evidence type="ECO:0000256" key="12">
    <source>
        <dbReference type="RuleBase" id="RU363075"/>
    </source>
</evidence>
<feature type="chain" id="PRO_5040152110" description="Mannosyltransferase" evidence="13">
    <location>
        <begin position="20"/>
        <end position="513"/>
    </location>
</feature>
<comment type="catalytic activity">
    <reaction evidence="11">
        <text>an alpha-D-Man-(1-&gt;2)-alpha-D-Man-(1-&gt;2)-alpha-D-Man-(1-&gt;3)-[alpha-D-Man-(1-&gt;2)-alpha-D-Man-(1-&gt;3)-alpha-D-Man-(1-&gt;6)]-beta-D-Man-(1-&gt;4)-beta-D-GlcNAc-(1-&gt;4)-alpha-D-GlcNAc-diphospho-di-trans,poly-cis-dolichol + a di-trans,poly-cis-dolichyl beta-D-mannosyl phosphate = an alpha-D-Man-(1-&gt;2)-alpha-D-Man-(1-&gt;2)-alpha-D-Man-(1-&gt;3)-[alpha-D-Man-(1-&gt;2)-alpha-D-Man-(1-&gt;3)-[alpha-D-Man-(1-&gt;6)]-alpha-D-Man-(1-&gt;6)]-beta-D-Man-(1-&gt;4)-beta-D-GlcNAc-(1-&gt;4)-alpha-D-GlcNAc-diphospho-di-trans,poly-cis-dolichol + a di-trans,poly-cis-dolichyl phosphate + H(+)</text>
        <dbReference type="Rhea" id="RHEA:29535"/>
        <dbReference type="Rhea" id="RHEA-COMP:19498"/>
        <dbReference type="Rhea" id="RHEA-COMP:19501"/>
        <dbReference type="Rhea" id="RHEA-COMP:19518"/>
        <dbReference type="Rhea" id="RHEA-COMP:19519"/>
        <dbReference type="ChEBI" id="CHEBI:15378"/>
        <dbReference type="ChEBI" id="CHEBI:57683"/>
        <dbReference type="ChEBI" id="CHEBI:58211"/>
        <dbReference type="ChEBI" id="CHEBI:132517"/>
        <dbReference type="ChEBI" id="CHEBI:132519"/>
        <dbReference type="EC" id="2.4.1.260"/>
    </reaction>
    <physiologicalReaction direction="left-to-right" evidence="11">
        <dbReference type="Rhea" id="RHEA:29536"/>
    </physiologicalReaction>
</comment>
<keyword evidence="8 12" id="KW-1133">Transmembrane helix</keyword>
<evidence type="ECO:0000256" key="4">
    <source>
        <dbReference type="ARBA" id="ARBA00022676"/>
    </source>
</evidence>
<feature type="transmembrane region" description="Helical" evidence="12">
    <location>
        <begin position="111"/>
        <end position="130"/>
    </location>
</feature>
<dbReference type="GO" id="GO:0052917">
    <property type="term" value="F:dol-P-Man:Man(7)GlcNAc(2)-PP-Dol alpha-1,6-mannosyltransferase activity"/>
    <property type="evidence" value="ECO:0007669"/>
    <property type="project" value="UniProtKB-EC"/>
</dbReference>
<accession>A0A9P5N508</accession>
<name>A0A9P5N508_9AGAM</name>
<evidence type="ECO:0000256" key="9">
    <source>
        <dbReference type="ARBA" id="ARBA00023136"/>
    </source>
</evidence>
<feature type="signal peptide" evidence="13">
    <location>
        <begin position="1"/>
        <end position="19"/>
    </location>
</feature>
<keyword evidence="6 12" id="KW-0812">Transmembrane</keyword>
<feature type="transmembrane region" description="Helical" evidence="12">
    <location>
        <begin position="58"/>
        <end position="77"/>
    </location>
</feature>
<evidence type="ECO:0000256" key="1">
    <source>
        <dbReference type="ARBA" id="ARBA00004477"/>
    </source>
</evidence>
<evidence type="ECO:0000256" key="11">
    <source>
        <dbReference type="ARBA" id="ARBA00048899"/>
    </source>
</evidence>
<sequence>MSLVLDLLIYAVAWTHVLLSPYTKVEESFNLHAIHDLLLFGGRPDALQKFDHKVFPGAIPRSFVGSIIVAWLSNYIARLANDLSLINSKFDLQIVTLCLLRRAVARRFGRLTSLLFTLITVSQVQVPFWMGRTLPNMLALPFVNIALCLLLDRGSRAGRTSITCASWAVALLTFAAVVIRMEIAGLLGLFAIQLLSDGTLSITRLVKVGIVSGLVSIGLTVSIDSYFWGQWPLWPEFSSIYFNVYEGKSAEWGVSPFWTYFSTFLPRLLMVTLVFIPFGFARNARIRSLVQPAIGFVFLMSFLGHKEWRFVVYVVPILNIAAAHGAQSFIRQRKGSLLGLLAFLVVVGALALNTTATVLFTRASMANYPGGHALARLNERYKKTPHVHVHIANLAAQSGASLFLHTHAPPYRSRLGILPPFAAAARPWIYNKTENLTPADIAYNSPFTHVIAENRDALPPGRWQVVDVIDGFRGLRVRTDVLRLVSEKGLEGLWRVLEVEKDNKLWIFERRGE</sequence>
<dbReference type="EMBL" id="WHVB01000002">
    <property type="protein sequence ID" value="KAF8486292.1"/>
    <property type="molecule type" value="Genomic_DNA"/>
</dbReference>
<keyword evidence="13" id="KW-0732">Signal</keyword>
<evidence type="ECO:0000256" key="13">
    <source>
        <dbReference type="SAM" id="SignalP"/>
    </source>
</evidence>
<keyword evidence="15" id="KW-1185">Reference proteome</keyword>
<feature type="transmembrane region" description="Helical" evidence="12">
    <location>
        <begin position="310"/>
        <end position="330"/>
    </location>
</feature>
<evidence type="ECO:0000256" key="8">
    <source>
        <dbReference type="ARBA" id="ARBA00022989"/>
    </source>
</evidence>
<evidence type="ECO:0000256" key="2">
    <source>
        <dbReference type="ARBA" id="ARBA00004922"/>
    </source>
</evidence>
<dbReference type="PANTHER" id="PTHR22760">
    <property type="entry name" value="GLYCOSYLTRANSFERASE"/>
    <property type="match status" value="1"/>
</dbReference>
<dbReference type="GO" id="GO:0006487">
    <property type="term" value="P:protein N-linked glycosylation"/>
    <property type="evidence" value="ECO:0007669"/>
    <property type="project" value="TreeGrafter"/>
</dbReference>
<evidence type="ECO:0000256" key="10">
    <source>
        <dbReference type="ARBA" id="ARBA00044721"/>
    </source>
</evidence>
<feature type="transmembrane region" description="Helical" evidence="12">
    <location>
        <begin position="257"/>
        <end position="276"/>
    </location>
</feature>
<dbReference type="Proteomes" id="UP000759537">
    <property type="component" value="Unassembled WGS sequence"/>
</dbReference>
<dbReference type="EC" id="2.4.1.-" evidence="12"/>
<keyword evidence="5" id="KW-0808">Transferase</keyword>
<protein>
    <recommendedName>
        <fullName evidence="12">Mannosyltransferase</fullName>
        <ecNumber evidence="12">2.4.1.-</ecNumber>
    </recommendedName>
</protein>
<dbReference type="PANTHER" id="PTHR22760:SF1">
    <property type="entry name" value="DOL-P-MAN:MAN(7)GLCNAC(2)-PP-DOL ALPHA-1,6-MANNOSYLTRANSFERASE"/>
    <property type="match status" value="1"/>
</dbReference>
<keyword evidence="9 12" id="KW-0472">Membrane</keyword>
<dbReference type="Pfam" id="PF03901">
    <property type="entry name" value="Glyco_transf_22"/>
    <property type="match status" value="1"/>
</dbReference>
<reference evidence="14" key="2">
    <citation type="journal article" date="2020" name="Nat. Commun.">
        <title>Large-scale genome sequencing of mycorrhizal fungi provides insights into the early evolution of symbiotic traits.</title>
        <authorList>
            <person name="Miyauchi S."/>
            <person name="Kiss E."/>
            <person name="Kuo A."/>
            <person name="Drula E."/>
            <person name="Kohler A."/>
            <person name="Sanchez-Garcia M."/>
            <person name="Morin E."/>
            <person name="Andreopoulos B."/>
            <person name="Barry K.W."/>
            <person name="Bonito G."/>
            <person name="Buee M."/>
            <person name="Carver A."/>
            <person name="Chen C."/>
            <person name="Cichocki N."/>
            <person name="Clum A."/>
            <person name="Culley D."/>
            <person name="Crous P.W."/>
            <person name="Fauchery L."/>
            <person name="Girlanda M."/>
            <person name="Hayes R.D."/>
            <person name="Keri Z."/>
            <person name="LaButti K."/>
            <person name="Lipzen A."/>
            <person name="Lombard V."/>
            <person name="Magnuson J."/>
            <person name="Maillard F."/>
            <person name="Murat C."/>
            <person name="Nolan M."/>
            <person name="Ohm R.A."/>
            <person name="Pangilinan J."/>
            <person name="Pereira M.F."/>
            <person name="Perotto S."/>
            <person name="Peter M."/>
            <person name="Pfister S."/>
            <person name="Riley R."/>
            <person name="Sitrit Y."/>
            <person name="Stielow J.B."/>
            <person name="Szollosi G."/>
            <person name="Zifcakova L."/>
            <person name="Stursova M."/>
            <person name="Spatafora J.W."/>
            <person name="Tedersoo L."/>
            <person name="Vaario L.M."/>
            <person name="Yamada A."/>
            <person name="Yan M."/>
            <person name="Wang P."/>
            <person name="Xu J."/>
            <person name="Bruns T."/>
            <person name="Baldrian P."/>
            <person name="Vilgalys R."/>
            <person name="Dunand C."/>
            <person name="Henrissat B."/>
            <person name="Grigoriev I.V."/>
            <person name="Hibbett D."/>
            <person name="Nagy L.G."/>
            <person name="Martin F.M."/>
        </authorList>
    </citation>
    <scope>NUCLEOTIDE SEQUENCE</scope>
    <source>
        <strain evidence="14">Prilba</strain>
    </source>
</reference>
<organism evidence="14 15">
    <name type="scientific">Russula ochroleuca</name>
    <dbReference type="NCBI Taxonomy" id="152965"/>
    <lineage>
        <taxon>Eukaryota</taxon>
        <taxon>Fungi</taxon>
        <taxon>Dikarya</taxon>
        <taxon>Basidiomycota</taxon>
        <taxon>Agaricomycotina</taxon>
        <taxon>Agaricomycetes</taxon>
        <taxon>Russulales</taxon>
        <taxon>Russulaceae</taxon>
        <taxon>Russula</taxon>
    </lineage>
</organism>
<comment type="similarity">
    <text evidence="3 12">Belongs to the glycosyltransferase 22 family.</text>
</comment>
<evidence type="ECO:0000256" key="6">
    <source>
        <dbReference type="ARBA" id="ARBA00022692"/>
    </source>
</evidence>
<feature type="transmembrane region" description="Helical" evidence="12">
    <location>
        <begin position="288"/>
        <end position="304"/>
    </location>
</feature>
<keyword evidence="4 12" id="KW-0328">Glycosyltransferase</keyword>
<comment type="function">
    <text evidence="10">Mannosyltransferase that operates in the biosynthetic pathway of dolichol-linked oligosaccharides, the glycan precursors employed in protein asparagine (N)-glycosylation. The assembly of dolichol-linked oligosaccharides begins on the cytosolic side of the endoplasmic reticulum membrane and finishes in its lumen. The sequential addition of sugars to dolichol pyrophosphate produces dolichol-linked oligosaccharides containing fourteen sugars, including two GlcNAcs, nine mannoses and three glucoses. Once assembled, the oligosaccharide is transferred from the lipid to nascent proteins by oligosaccharyltransferases. In the lumen of the endoplasmic reticulum, adds the eighth mannose residue in an alpha-1,6 linkage onto Man(7)GlcNAc(2)-PP-dolichol to produce Man(8)GlcNAc(2)-PP-dolichol.</text>
</comment>
<feature type="transmembrane region" description="Helical" evidence="12">
    <location>
        <begin position="204"/>
        <end position="228"/>
    </location>
</feature>
<proteinExistence type="inferred from homology"/>
<feature type="transmembrane region" description="Helical" evidence="12">
    <location>
        <begin position="337"/>
        <end position="360"/>
    </location>
</feature>
<evidence type="ECO:0000313" key="14">
    <source>
        <dbReference type="EMBL" id="KAF8486292.1"/>
    </source>
</evidence>
<comment type="pathway">
    <text evidence="2">Protein modification; protein glycosylation.</text>
</comment>
<dbReference type="GO" id="GO:0005789">
    <property type="term" value="C:endoplasmic reticulum membrane"/>
    <property type="evidence" value="ECO:0007669"/>
    <property type="project" value="UniProtKB-SubCell"/>
</dbReference>
<keyword evidence="7 12" id="KW-0256">Endoplasmic reticulum</keyword>
<evidence type="ECO:0000256" key="7">
    <source>
        <dbReference type="ARBA" id="ARBA00022824"/>
    </source>
</evidence>
<comment type="subcellular location">
    <subcellularLocation>
        <location evidence="1 12">Endoplasmic reticulum membrane</location>
        <topology evidence="1 12">Multi-pass membrane protein</topology>
    </subcellularLocation>
</comment>
<gene>
    <name evidence="14" type="ORF">DFH94DRAFT_809480</name>
</gene>
<comment type="caution">
    <text evidence="14">The sequence shown here is derived from an EMBL/GenBank/DDBJ whole genome shotgun (WGS) entry which is preliminary data.</text>
</comment>
<dbReference type="InterPro" id="IPR005599">
    <property type="entry name" value="GPI_mannosylTrfase"/>
</dbReference>
<evidence type="ECO:0000256" key="5">
    <source>
        <dbReference type="ARBA" id="ARBA00022679"/>
    </source>
</evidence>
<evidence type="ECO:0000256" key="3">
    <source>
        <dbReference type="ARBA" id="ARBA00007063"/>
    </source>
</evidence>
<evidence type="ECO:0000313" key="15">
    <source>
        <dbReference type="Proteomes" id="UP000759537"/>
    </source>
</evidence>
<dbReference type="OrthoDB" id="19039at2759"/>
<reference evidence="14" key="1">
    <citation type="submission" date="2019-10" db="EMBL/GenBank/DDBJ databases">
        <authorList>
            <consortium name="DOE Joint Genome Institute"/>
            <person name="Kuo A."/>
            <person name="Miyauchi S."/>
            <person name="Kiss E."/>
            <person name="Drula E."/>
            <person name="Kohler A."/>
            <person name="Sanchez-Garcia M."/>
            <person name="Andreopoulos B."/>
            <person name="Barry K.W."/>
            <person name="Bonito G."/>
            <person name="Buee M."/>
            <person name="Carver A."/>
            <person name="Chen C."/>
            <person name="Cichocki N."/>
            <person name="Clum A."/>
            <person name="Culley D."/>
            <person name="Crous P.W."/>
            <person name="Fauchery L."/>
            <person name="Girlanda M."/>
            <person name="Hayes R."/>
            <person name="Keri Z."/>
            <person name="LaButti K."/>
            <person name="Lipzen A."/>
            <person name="Lombard V."/>
            <person name="Magnuson J."/>
            <person name="Maillard F."/>
            <person name="Morin E."/>
            <person name="Murat C."/>
            <person name="Nolan M."/>
            <person name="Ohm R."/>
            <person name="Pangilinan J."/>
            <person name="Pereira M."/>
            <person name="Perotto S."/>
            <person name="Peter M."/>
            <person name="Riley R."/>
            <person name="Sitrit Y."/>
            <person name="Stielow B."/>
            <person name="Szollosi G."/>
            <person name="Zifcakova L."/>
            <person name="Stursova M."/>
            <person name="Spatafora J.W."/>
            <person name="Tedersoo L."/>
            <person name="Vaario L.-M."/>
            <person name="Yamada A."/>
            <person name="Yan M."/>
            <person name="Wang P."/>
            <person name="Xu J."/>
            <person name="Bruns T."/>
            <person name="Baldrian P."/>
            <person name="Vilgalys R."/>
            <person name="Henrissat B."/>
            <person name="Grigoriev I.V."/>
            <person name="Hibbett D."/>
            <person name="Nagy L.G."/>
            <person name="Martin F.M."/>
        </authorList>
    </citation>
    <scope>NUCLEOTIDE SEQUENCE</scope>
    <source>
        <strain evidence="14">Prilba</strain>
    </source>
</reference>